<reference evidence="1 2" key="1">
    <citation type="submission" date="2017-05" db="EMBL/GenBank/DDBJ databases">
        <title>The genome sequence of Geobacillus thermocatenulatus DSM 730.</title>
        <authorList>
            <person name="Ramaloko W.T."/>
            <person name="Koen N."/>
            <person name="Polliack S."/>
            <person name="Aliyu H."/>
            <person name="Lebre P."/>
            <person name="Mohr T."/>
            <person name="Oswald F."/>
            <person name="Zwick M."/>
            <person name="Neumann A."/>
            <person name="Syldatk C."/>
            <person name="Cowan D."/>
            <person name="De Maayer P."/>
        </authorList>
    </citation>
    <scope>NUCLEOTIDE SEQUENCE [LARGE SCALE GENOMIC DNA]</scope>
    <source>
        <strain evidence="1 2">BGSC 93A1</strain>
    </source>
</reference>
<dbReference type="GO" id="GO:0008556">
    <property type="term" value="F:P-type potassium transmembrane transporter activity"/>
    <property type="evidence" value="ECO:0007669"/>
    <property type="project" value="InterPro"/>
</dbReference>
<dbReference type="EMBL" id="NEWK01000001">
    <property type="protein sequence ID" value="OXB88781.1"/>
    <property type="molecule type" value="Genomic_DNA"/>
</dbReference>
<dbReference type="GO" id="GO:0005886">
    <property type="term" value="C:plasma membrane"/>
    <property type="evidence" value="ECO:0007669"/>
    <property type="project" value="InterPro"/>
</dbReference>
<dbReference type="NCBIfam" id="TIGR02115">
    <property type="entry name" value="potass_kdpF"/>
    <property type="match status" value="1"/>
</dbReference>
<organism evidence="1 2">
    <name type="scientific">Geobacillus thermocatenulatus</name>
    <dbReference type="NCBI Taxonomy" id="33938"/>
    <lineage>
        <taxon>Bacteria</taxon>
        <taxon>Bacillati</taxon>
        <taxon>Bacillota</taxon>
        <taxon>Bacilli</taxon>
        <taxon>Bacillales</taxon>
        <taxon>Anoxybacillaceae</taxon>
        <taxon>Geobacillus</taxon>
        <taxon>Geobacillus thermoleovorans group</taxon>
    </lineage>
</organism>
<keyword evidence="2" id="KW-1185">Reference proteome</keyword>
<name>A0A1V9BNV9_9BACL</name>
<protein>
    <submittedName>
        <fullName evidence="1">Potassium-transporting ATPase subunit F</fullName>
    </submittedName>
</protein>
<evidence type="ECO:0000313" key="2">
    <source>
        <dbReference type="Proteomes" id="UP000198378"/>
    </source>
</evidence>
<dbReference type="AlphaFoldDB" id="A0A1V9BNV9"/>
<dbReference type="Pfam" id="PF09604">
    <property type="entry name" value="Potass_KdpF"/>
    <property type="match status" value="1"/>
</dbReference>
<evidence type="ECO:0000313" key="1">
    <source>
        <dbReference type="EMBL" id="OXB88781.1"/>
    </source>
</evidence>
<dbReference type="KEGG" id="gtm:GT3921_02625"/>
<proteinExistence type="predicted"/>
<gene>
    <name evidence="1" type="ORF">B9L19_01290</name>
</gene>
<comment type="caution">
    <text evidence="1">The sequence shown here is derived from an EMBL/GenBank/DDBJ whole genome shotgun (WGS) entry which is preliminary data.</text>
</comment>
<accession>A0A1V9BNV9</accession>
<sequence>MIWIVGMVILGVFCYLVYALIYPEKF</sequence>
<dbReference type="InterPro" id="IPR011726">
    <property type="entry name" value="KdpF"/>
</dbReference>
<dbReference type="Proteomes" id="UP000198378">
    <property type="component" value="Unassembled WGS sequence"/>
</dbReference>